<dbReference type="AlphaFoldDB" id="C5B0N8"/>
<name>C5B0N8_METEA</name>
<dbReference type="EMBL" id="CP001510">
    <property type="protein sequence ID" value="ACS41625.1"/>
    <property type="molecule type" value="Genomic_DNA"/>
</dbReference>
<accession>C5B0N8</accession>
<organism evidence="1 2">
    <name type="scientific">Methylorubrum extorquens (strain ATCC 14718 / DSM 1338 / JCM 2805 / NCIMB 9133 / AM1)</name>
    <name type="common">Methylobacterium extorquens</name>
    <dbReference type="NCBI Taxonomy" id="272630"/>
    <lineage>
        <taxon>Bacteria</taxon>
        <taxon>Pseudomonadati</taxon>
        <taxon>Pseudomonadota</taxon>
        <taxon>Alphaproteobacteria</taxon>
        <taxon>Hyphomicrobiales</taxon>
        <taxon>Methylobacteriaceae</taxon>
        <taxon>Methylorubrum</taxon>
    </lineage>
</organism>
<dbReference type="STRING" id="272630.MexAM1_META1p3942"/>
<reference evidence="1 2" key="1">
    <citation type="journal article" date="2009" name="PLoS ONE">
        <title>Methylobacterium genome sequences: a reference blueprint to investigate microbial metabolism of C1 compounds from natural and industrial sources.</title>
        <authorList>
            <person name="Vuilleumier S."/>
            <person name="Chistoserdova L."/>
            <person name="Lee M.-C."/>
            <person name="Bringel F."/>
            <person name="Lajus A."/>
            <person name="Zhou Y."/>
            <person name="Gourion B."/>
            <person name="Barbe V."/>
            <person name="Chang J."/>
            <person name="Cruveiller S."/>
            <person name="Dossat C."/>
            <person name="Gillett W."/>
            <person name="Gruffaz C."/>
            <person name="Haugen E."/>
            <person name="Hourcade E."/>
            <person name="Levy R."/>
            <person name="Mangenot S."/>
            <person name="Muller E."/>
            <person name="Nadalig T."/>
            <person name="Pagni M."/>
            <person name="Penny C."/>
            <person name="Peyraud R."/>
            <person name="Robinson D.G."/>
            <person name="Roche D."/>
            <person name="Rouy Z."/>
            <person name="Saenampechek C."/>
            <person name="Salvignol G."/>
            <person name="Vallenet D."/>
            <person name="Wu Z."/>
            <person name="Marx C.J."/>
            <person name="Vorholt J.A."/>
            <person name="Olson M.V."/>
            <person name="Kaul R."/>
            <person name="Weissenbach J."/>
            <person name="Medigue C."/>
            <person name="Lidstrom M.E."/>
        </authorList>
    </citation>
    <scope>NUCLEOTIDE SEQUENCE [LARGE SCALE GENOMIC DNA]</scope>
    <source>
        <strain evidence="2">ATCC 14718 / DSM 1338 / JCM 2805 / NCIMB 9133 / AM1</strain>
    </source>
</reference>
<dbReference type="SUPFAM" id="SSF52540">
    <property type="entry name" value="P-loop containing nucleoside triphosphate hydrolases"/>
    <property type="match status" value="1"/>
</dbReference>
<gene>
    <name evidence="1" type="ordered locus">MexAM1_META1p3942</name>
</gene>
<dbReference type="Proteomes" id="UP000009081">
    <property type="component" value="Chromosome"/>
</dbReference>
<protein>
    <submittedName>
        <fullName evidence="1">Uncharacterized protein</fullName>
    </submittedName>
</protein>
<dbReference type="HOGENOM" id="CLU_2070324_0_0_5"/>
<evidence type="ECO:0000313" key="1">
    <source>
        <dbReference type="EMBL" id="ACS41625.1"/>
    </source>
</evidence>
<evidence type="ECO:0000313" key="2">
    <source>
        <dbReference type="Proteomes" id="UP000009081"/>
    </source>
</evidence>
<proteinExistence type="predicted"/>
<dbReference type="KEGG" id="mea:Mex_1p3942"/>
<sequence length="118" mass="12516">MAVVNVIVSGPVGSGKSALCFEILAALRAIEVKAEVVGQSPGDVDGDPISSLEIYRETLNVVVSENLMNERMVSARVGGSYQMPDGREFWVDAPVAQEIARRALGISPSSNDRLGEKA</sequence>
<dbReference type="InterPro" id="IPR027417">
    <property type="entry name" value="P-loop_NTPase"/>
</dbReference>
<dbReference type="OrthoDB" id="8004536at2"/>
<dbReference type="RefSeq" id="WP_015857139.1">
    <property type="nucleotide sequence ID" value="NC_012808.1"/>
</dbReference>
<keyword evidence="2" id="KW-1185">Reference proteome</keyword>